<dbReference type="AlphaFoldDB" id="A0A8K0JD18"/>
<evidence type="ECO:0000256" key="6">
    <source>
        <dbReference type="ARBA" id="ARBA00023242"/>
    </source>
</evidence>
<reference evidence="9" key="1">
    <citation type="journal article" date="2020" name="bioRxiv">
        <title>Whole genome comparisons of ergot fungi reveals the divergence and evolution of species within the genus Claviceps are the result of varying mechanisms driving genome evolution and host range expansion.</title>
        <authorList>
            <person name="Wyka S.A."/>
            <person name="Mondo S.J."/>
            <person name="Liu M."/>
            <person name="Dettman J."/>
            <person name="Nalam V."/>
            <person name="Broders K.D."/>
        </authorList>
    </citation>
    <scope>NUCLEOTIDE SEQUENCE</scope>
    <source>
        <strain evidence="9">CCC 489</strain>
    </source>
</reference>
<feature type="domain" description="PCI" evidence="8">
    <location>
        <begin position="235"/>
        <end position="395"/>
    </location>
</feature>
<keyword evidence="10" id="KW-1185">Reference proteome</keyword>
<comment type="similarity">
    <text evidence="3">Belongs to the CSN1 family.</text>
</comment>
<comment type="subcellular location">
    <subcellularLocation>
        <location evidence="2">Cytoplasm</location>
    </subcellularLocation>
    <subcellularLocation>
        <location evidence="1">Nucleus</location>
    </subcellularLocation>
</comment>
<evidence type="ECO:0000256" key="1">
    <source>
        <dbReference type="ARBA" id="ARBA00004123"/>
    </source>
</evidence>
<dbReference type="GO" id="GO:0005737">
    <property type="term" value="C:cytoplasm"/>
    <property type="evidence" value="ECO:0007669"/>
    <property type="project" value="UniProtKB-SubCell"/>
</dbReference>
<evidence type="ECO:0000313" key="10">
    <source>
        <dbReference type="Proteomes" id="UP000811619"/>
    </source>
</evidence>
<evidence type="ECO:0000256" key="3">
    <source>
        <dbReference type="ARBA" id="ARBA00008793"/>
    </source>
</evidence>
<dbReference type="InterPro" id="IPR036390">
    <property type="entry name" value="WH_DNA-bd_sf"/>
</dbReference>
<dbReference type="SUPFAM" id="SSF48452">
    <property type="entry name" value="TPR-like"/>
    <property type="match status" value="1"/>
</dbReference>
<keyword evidence="5" id="KW-0736">Signalosome</keyword>
<dbReference type="EMBL" id="SRPY01000023">
    <property type="protein sequence ID" value="KAG5930125.1"/>
    <property type="molecule type" value="Genomic_DNA"/>
</dbReference>
<feature type="compositionally biased region" description="Basic and acidic residues" evidence="7">
    <location>
        <begin position="456"/>
        <end position="467"/>
    </location>
</feature>
<dbReference type="PANTHER" id="PTHR14145:SF2">
    <property type="entry name" value="COP9 SIGNALOSOME COMPLEX SUBUNIT 1"/>
    <property type="match status" value="1"/>
</dbReference>
<evidence type="ECO:0000256" key="5">
    <source>
        <dbReference type="ARBA" id="ARBA00022790"/>
    </source>
</evidence>
<gene>
    <name evidence="9" type="ORF">E4U42_002861</name>
</gene>
<feature type="region of interest" description="Disordered" evidence="7">
    <location>
        <begin position="436"/>
        <end position="467"/>
    </location>
</feature>
<dbReference type="Proteomes" id="UP000811619">
    <property type="component" value="Unassembled WGS sequence"/>
</dbReference>
<proteinExistence type="inferred from homology"/>
<dbReference type="InterPro" id="IPR045135">
    <property type="entry name" value="Rpn7_N"/>
</dbReference>
<dbReference type="SMART" id="SM00088">
    <property type="entry name" value="PINT"/>
    <property type="match status" value="1"/>
</dbReference>
<protein>
    <recommendedName>
        <fullName evidence="8">PCI domain-containing protein</fullName>
    </recommendedName>
</protein>
<keyword evidence="6" id="KW-0539">Nucleus</keyword>
<dbReference type="Gene3D" id="1.25.40.570">
    <property type="match status" value="1"/>
</dbReference>
<sequence>MTVPELVHRFMANMADLGGVVVQDQPKLDLDLYIQNYAGRTRFDRLLHIGKTSVYHCADALKAAVIEAKAGSDVACYSEAWECLSQVAPDDPEAQKDDAWIEKTEAENKAETIRLENELKGYKNNLIKESIRMGNEDLGKHFEKIGRLNEATEAYSRMRQDVSTAKHIFDCGMHLANVSLHRRDYAMVLNNIGKVTSVQDEDDDKTLQVYTVIAAGIAFLGLARFEEAAKTFLRTDFNMPVTAYNHIASPNDIAVYGGLLALATMDRKELQADVLDNQSFRTFLEHEPHIRKAIGFFVSGRYSSCLSILAASRSDYLLDINLHKHISAIYSKIRSKCIVQYFIPFSCVALDSLDAAFARPGTSTSQEVIEMIRNGSLKARIDAKNKLLVAVRPDSREMMHYNALQVARQYEKEAKERLRRISLAVAGLDSINAPKSTPGALVGPGVDESWYEEERDTPHRSGIEALG</sequence>
<name>A0A8K0JD18_9HYPO</name>
<dbReference type="InterPro" id="IPR011990">
    <property type="entry name" value="TPR-like_helical_dom_sf"/>
</dbReference>
<dbReference type="OrthoDB" id="422427at2759"/>
<dbReference type="InterPro" id="IPR019585">
    <property type="entry name" value="Rpn7/CSN1"/>
</dbReference>
<organism evidence="9 10">
    <name type="scientific">Claviceps africana</name>
    <dbReference type="NCBI Taxonomy" id="83212"/>
    <lineage>
        <taxon>Eukaryota</taxon>
        <taxon>Fungi</taxon>
        <taxon>Dikarya</taxon>
        <taxon>Ascomycota</taxon>
        <taxon>Pezizomycotina</taxon>
        <taxon>Sordariomycetes</taxon>
        <taxon>Hypocreomycetidae</taxon>
        <taxon>Hypocreales</taxon>
        <taxon>Clavicipitaceae</taxon>
        <taxon>Claviceps</taxon>
    </lineage>
</organism>
<evidence type="ECO:0000313" key="9">
    <source>
        <dbReference type="EMBL" id="KAG5930125.1"/>
    </source>
</evidence>
<dbReference type="GO" id="GO:0008180">
    <property type="term" value="C:COP9 signalosome"/>
    <property type="evidence" value="ECO:0007669"/>
    <property type="project" value="UniProtKB-KW"/>
</dbReference>
<dbReference type="InterPro" id="IPR000717">
    <property type="entry name" value="PCI_dom"/>
</dbReference>
<dbReference type="SUPFAM" id="SSF46785">
    <property type="entry name" value="Winged helix' DNA-binding domain"/>
    <property type="match status" value="1"/>
</dbReference>
<evidence type="ECO:0000259" key="8">
    <source>
        <dbReference type="PROSITE" id="PS50250"/>
    </source>
</evidence>
<accession>A0A8K0JD18</accession>
<dbReference type="PANTHER" id="PTHR14145">
    <property type="entry name" value="26S PROTESOME SUBUNIT 6"/>
    <property type="match status" value="1"/>
</dbReference>
<evidence type="ECO:0000256" key="2">
    <source>
        <dbReference type="ARBA" id="ARBA00004496"/>
    </source>
</evidence>
<dbReference type="Pfam" id="PF01399">
    <property type="entry name" value="PCI"/>
    <property type="match status" value="1"/>
</dbReference>
<evidence type="ECO:0000256" key="4">
    <source>
        <dbReference type="ARBA" id="ARBA00022490"/>
    </source>
</evidence>
<comment type="caution">
    <text evidence="9">The sequence shown here is derived from an EMBL/GenBank/DDBJ whole genome shotgun (WGS) entry which is preliminary data.</text>
</comment>
<keyword evidence="4" id="KW-0963">Cytoplasm</keyword>
<dbReference type="PROSITE" id="PS50250">
    <property type="entry name" value="PCI"/>
    <property type="match status" value="1"/>
</dbReference>
<evidence type="ECO:0000256" key="7">
    <source>
        <dbReference type="SAM" id="MobiDB-lite"/>
    </source>
</evidence>
<dbReference type="Pfam" id="PF10602">
    <property type="entry name" value="RPN7"/>
    <property type="match status" value="1"/>
</dbReference>